<feature type="transmembrane region" description="Helical" evidence="2">
    <location>
        <begin position="302"/>
        <end position="324"/>
    </location>
</feature>
<dbReference type="GeneID" id="115627483"/>
<protein>
    <submittedName>
        <fullName evidence="5">Cell wall protein DAN4-like</fullName>
    </submittedName>
</protein>
<evidence type="ECO:0000256" key="2">
    <source>
        <dbReference type="SAM" id="Phobius"/>
    </source>
</evidence>
<proteinExistence type="predicted"/>
<dbReference type="Proteomes" id="UP000504634">
    <property type="component" value="Unplaced"/>
</dbReference>
<keyword evidence="2" id="KW-0472">Membrane</keyword>
<dbReference type="RefSeq" id="XP_030379022.1">
    <property type="nucleotide sequence ID" value="XM_030523162.1"/>
</dbReference>
<reference evidence="5" key="1">
    <citation type="submission" date="2025-08" db="UniProtKB">
        <authorList>
            <consortium name="RefSeq"/>
        </authorList>
    </citation>
    <scope>IDENTIFICATION</scope>
    <source>
        <strain evidence="5">11010-0011.00</strain>
        <tissue evidence="5">Whole body</tissue>
    </source>
</reference>
<feature type="region of interest" description="Disordered" evidence="1">
    <location>
        <begin position="98"/>
        <end position="293"/>
    </location>
</feature>
<feature type="compositionally biased region" description="Low complexity" evidence="1">
    <location>
        <begin position="148"/>
        <end position="225"/>
    </location>
</feature>
<sequence length="349" mass="36867">MRTVVLSFVLSCLLCMPMVQCEQNATNLATNVTAAAAANNNATAGKIYQLVQTQVKVSNSTEFVKELLSAEKDKQNTTENTARARTIGKTDIAQLSSNVSTTTTTTSTTTTQAPATQAKKASKGPVVAEGVSLDDTSAKNQTIVPTLNATVSNNNNTDTSKSNSSVSSIPPTTSSSTTNTTISSNSSSAPTANATTSTTISSTSTSTTTTTITTTSSTTTTTTTPRPTKPKILYGTGVHPEWEEKNAEKSATLQKPQAGSSSSSQTGAAPSPVLPEPEPPLAQPSQELSSSSQLVNRGSNEYIVPIVTVLLTVPLAIGVIITMYRRFRDFWSTRHYRRMDFLVDGMYND</sequence>
<keyword evidence="2" id="KW-0812">Transmembrane</keyword>
<keyword evidence="3" id="KW-0732">Signal</keyword>
<feature type="compositionally biased region" description="Low complexity" evidence="1">
    <location>
        <begin position="283"/>
        <end position="293"/>
    </location>
</feature>
<feature type="compositionally biased region" description="Low complexity" evidence="1">
    <location>
        <begin position="100"/>
        <end position="111"/>
    </location>
</feature>
<feature type="chain" id="PRO_5026755309" evidence="3">
    <location>
        <begin position="22"/>
        <end position="349"/>
    </location>
</feature>
<organism evidence="4 5">
    <name type="scientific">Drosophila lebanonensis</name>
    <name type="common">Fruit fly</name>
    <name type="synonym">Scaptodrosophila lebanonensis</name>
    <dbReference type="NCBI Taxonomy" id="7225"/>
    <lineage>
        <taxon>Eukaryota</taxon>
        <taxon>Metazoa</taxon>
        <taxon>Ecdysozoa</taxon>
        <taxon>Arthropoda</taxon>
        <taxon>Hexapoda</taxon>
        <taxon>Insecta</taxon>
        <taxon>Pterygota</taxon>
        <taxon>Neoptera</taxon>
        <taxon>Endopterygota</taxon>
        <taxon>Diptera</taxon>
        <taxon>Brachycera</taxon>
        <taxon>Muscomorpha</taxon>
        <taxon>Ephydroidea</taxon>
        <taxon>Drosophilidae</taxon>
        <taxon>Scaptodrosophila</taxon>
    </lineage>
</organism>
<keyword evidence="2" id="KW-1133">Transmembrane helix</keyword>
<keyword evidence="4" id="KW-1185">Reference proteome</keyword>
<feature type="compositionally biased region" description="Polar residues" evidence="1">
    <location>
        <begin position="134"/>
        <end position="147"/>
    </location>
</feature>
<evidence type="ECO:0000256" key="3">
    <source>
        <dbReference type="SAM" id="SignalP"/>
    </source>
</evidence>
<evidence type="ECO:0000313" key="4">
    <source>
        <dbReference type="Proteomes" id="UP000504634"/>
    </source>
</evidence>
<feature type="compositionally biased region" description="Low complexity" evidence="1">
    <location>
        <begin position="256"/>
        <end position="271"/>
    </location>
</feature>
<dbReference type="OrthoDB" id="10071013at2759"/>
<name>A0A6J2TVU1_DROLE</name>
<feature type="signal peptide" evidence="3">
    <location>
        <begin position="1"/>
        <end position="21"/>
    </location>
</feature>
<dbReference type="AlphaFoldDB" id="A0A6J2TVU1"/>
<gene>
    <name evidence="5" type="primary">LOC115627483</name>
</gene>
<accession>A0A6J2TVU1</accession>
<evidence type="ECO:0000256" key="1">
    <source>
        <dbReference type="SAM" id="MobiDB-lite"/>
    </source>
</evidence>
<evidence type="ECO:0000313" key="5">
    <source>
        <dbReference type="RefSeq" id="XP_030379022.1"/>
    </source>
</evidence>
<feature type="compositionally biased region" description="Pro residues" evidence="1">
    <location>
        <begin position="272"/>
        <end position="282"/>
    </location>
</feature>